<organism evidence="6 7">
    <name type="scientific">Halobacillus naozhouensis</name>
    <dbReference type="NCBI Taxonomy" id="554880"/>
    <lineage>
        <taxon>Bacteria</taxon>
        <taxon>Bacillati</taxon>
        <taxon>Bacillota</taxon>
        <taxon>Bacilli</taxon>
        <taxon>Bacillales</taxon>
        <taxon>Bacillaceae</taxon>
        <taxon>Halobacillus</taxon>
    </lineage>
</organism>
<dbReference type="EMBL" id="CP121671">
    <property type="protein sequence ID" value="WFT76826.1"/>
    <property type="molecule type" value="Genomic_DNA"/>
</dbReference>
<evidence type="ECO:0000313" key="6">
    <source>
        <dbReference type="EMBL" id="WFT76826.1"/>
    </source>
</evidence>
<feature type="domain" description="6-phosphogluconate dehydrogenase NADP-binding" evidence="4">
    <location>
        <begin position="2"/>
        <end position="161"/>
    </location>
</feature>
<evidence type="ECO:0000259" key="4">
    <source>
        <dbReference type="Pfam" id="PF03446"/>
    </source>
</evidence>
<dbReference type="RefSeq" id="WP_283078770.1">
    <property type="nucleotide sequence ID" value="NZ_CP121671.1"/>
</dbReference>
<dbReference type="GO" id="GO:0016491">
    <property type="term" value="F:oxidoreductase activity"/>
    <property type="evidence" value="ECO:0007669"/>
    <property type="project" value="UniProtKB-KW"/>
</dbReference>
<accession>A0ABY8J7A5</accession>
<dbReference type="PANTHER" id="PTHR22981:SF7">
    <property type="entry name" value="3-HYDROXYISOBUTYRATE DEHYDROGENASE, MITOCHONDRIAL"/>
    <property type="match status" value="1"/>
</dbReference>
<dbReference type="Gene3D" id="3.40.50.720">
    <property type="entry name" value="NAD(P)-binding Rossmann-like Domain"/>
    <property type="match status" value="1"/>
</dbReference>
<dbReference type="SUPFAM" id="SSF51735">
    <property type="entry name" value="NAD(P)-binding Rossmann-fold domains"/>
    <property type="match status" value="1"/>
</dbReference>
<evidence type="ECO:0000259" key="5">
    <source>
        <dbReference type="Pfam" id="PF14833"/>
    </source>
</evidence>
<reference evidence="6 7" key="1">
    <citation type="submission" date="2023-04" db="EMBL/GenBank/DDBJ databases">
        <title>Genome sequence of Halobacillus naozhouensis KACC 21980.</title>
        <authorList>
            <person name="Kim S."/>
            <person name="Heo J."/>
            <person name="Kwon S.-W."/>
        </authorList>
    </citation>
    <scope>NUCLEOTIDE SEQUENCE [LARGE SCALE GENOMIC DNA]</scope>
    <source>
        <strain evidence="6 7">KCTC 13234</strain>
    </source>
</reference>
<proteinExistence type="inferred from homology"/>
<name>A0ABY8J7A5_9BACI</name>
<keyword evidence="7" id="KW-1185">Reference proteome</keyword>
<keyword evidence="2 6" id="KW-0560">Oxidoreductase</keyword>
<sequence length="311" mass="33654">MKIGLVGLGNMGGRIGKRLLKEGHELHVYDVNKEALIEFQSLGAIPAQSLTELASKNNYILTVLPNADIVKDVVLGEKGLVTGLEPTSVLIDMTSSIPKVTNEVGNELKKHKVEMLDAPVSGGVKRAEAGTLTVMVGGDLSTYEQLMPIFESIGSKITHVGKSGTGHAVKALNNLVSATTLSVTLEALAVGMKTGIDPYKMLEVINHSTGKSNSSENKIAQQILSGNYEISFTMDLMYKDLTTAMSIAETTEAPSPISQAVYNLWGEAEKQMEENKVDHTEIAHLIGERSGINFSKDGTKYYYEYSEFIDK</sequence>
<dbReference type="InterPro" id="IPR006115">
    <property type="entry name" value="6PGDH_NADP-bd"/>
</dbReference>
<dbReference type="EC" id="1.1.-.-" evidence="6"/>
<evidence type="ECO:0000256" key="3">
    <source>
        <dbReference type="ARBA" id="ARBA00023027"/>
    </source>
</evidence>
<protein>
    <submittedName>
        <fullName evidence="6">NAD(P)-dependent oxidoreductase</fullName>
        <ecNumber evidence="6">1.1.-.-</ecNumber>
    </submittedName>
</protein>
<comment type="similarity">
    <text evidence="1">Belongs to the HIBADH-related family.</text>
</comment>
<dbReference type="Pfam" id="PF03446">
    <property type="entry name" value="NAD_binding_2"/>
    <property type="match status" value="1"/>
</dbReference>
<dbReference type="InterPro" id="IPR036291">
    <property type="entry name" value="NAD(P)-bd_dom_sf"/>
</dbReference>
<dbReference type="Gene3D" id="1.10.1040.10">
    <property type="entry name" value="N-(1-d-carboxylethyl)-l-norvaline Dehydrogenase, domain 2"/>
    <property type="match status" value="1"/>
</dbReference>
<evidence type="ECO:0000256" key="2">
    <source>
        <dbReference type="ARBA" id="ARBA00023002"/>
    </source>
</evidence>
<dbReference type="PANTHER" id="PTHR22981">
    <property type="entry name" value="3-HYDROXYISOBUTYRATE DEHYDROGENASE-RELATED"/>
    <property type="match status" value="1"/>
</dbReference>
<evidence type="ECO:0000256" key="1">
    <source>
        <dbReference type="ARBA" id="ARBA00009080"/>
    </source>
</evidence>
<dbReference type="Proteomes" id="UP001221597">
    <property type="component" value="Chromosome"/>
</dbReference>
<dbReference type="Pfam" id="PF14833">
    <property type="entry name" value="NAD_binding_11"/>
    <property type="match status" value="1"/>
</dbReference>
<dbReference type="InterPro" id="IPR008927">
    <property type="entry name" value="6-PGluconate_DH-like_C_sf"/>
</dbReference>
<feature type="domain" description="3-hydroxyisobutyrate dehydrogenase-like NAD-binding" evidence="5">
    <location>
        <begin position="164"/>
        <end position="285"/>
    </location>
</feature>
<gene>
    <name evidence="6" type="ORF">P9989_10890</name>
</gene>
<dbReference type="InterPro" id="IPR029154">
    <property type="entry name" value="HIBADH-like_NADP-bd"/>
</dbReference>
<dbReference type="SUPFAM" id="SSF48179">
    <property type="entry name" value="6-phosphogluconate dehydrogenase C-terminal domain-like"/>
    <property type="match status" value="1"/>
</dbReference>
<dbReference type="InterPro" id="IPR013328">
    <property type="entry name" value="6PGD_dom2"/>
</dbReference>
<keyword evidence="3" id="KW-0520">NAD</keyword>
<evidence type="ECO:0000313" key="7">
    <source>
        <dbReference type="Proteomes" id="UP001221597"/>
    </source>
</evidence>
<dbReference type="InterPro" id="IPR015815">
    <property type="entry name" value="HIBADH-related"/>
</dbReference>
<dbReference type="PIRSF" id="PIRSF000103">
    <property type="entry name" value="HIBADH"/>
    <property type="match status" value="1"/>
</dbReference>